<dbReference type="NCBIfam" id="NF005825">
    <property type="entry name" value="PRK07714.1"/>
    <property type="match status" value="1"/>
</dbReference>
<dbReference type="Gene3D" id="3.30.1330.30">
    <property type="match status" value="1"/>
</dbReference>
<dbReference type="STRING" id="33978.A6M13_10460"/>
<dbReference type="Pfam" id="PF01248">
    <property type="entry name" value="Ribosomal_L7Ae"/>
    <property type="match status" value="1"/>
</dbReference>
<dbReference type="GO" id="GO:0005840">
    <property type="term" value="C:ribosome"/>
    <property type="evidence" value="ECO:0007669"/>
    <property type="project" value="UniProtKB-KW"/>
</dbReference>
<dbReference type="OrthoDB" id="9794863at2"/>
<feature type="domain" description="Ribosomal protein eL8/eL30/eS12/Gadd45" evidence="3">
    <location>
        <begin position="7"/>
        <end position="96"/>
    </location>
</feature>
<comment type="caution">
    <text evidence="4">The sequence shown here is derived from an EMBL/GenBank/DDBJ whole genome shotgun (WGS) entry which is preliminary data.</text>
</comment>
<proteinExistence type="predicted"/>
<keyword evidence="1 4" id="KW-0689">Ribosomal protein</keyword>
<dbReference type="NCBIfam" id="NF005585">
    <property type="entry name" value="PRK07283.1"/>
    <property type="match status" value="1"/>
</dbReference>
<evidence type="ECO:0000259" key="3">
    <source>
        <dbReference type="Pfam" id="PF01248"/>
    </source>
</evidence>
<reference evidence="4 5" key="1">
    <citation type="submission" date="2016-07" db="EMBL/GenBank/DDBJ databases">
        <title>Caryophanon tenue genome sequencing.</title>
        <authorList>
            <person name="Verma A."/>
            <person name="Pal Y."/>
            <person name="Krishnamurthi S."/>
        </authorList>
    </citation>
    <scope>NUCLEOTIDE SEQUENCE [LARGE SCALE GENOMIC DNA]</scope>
    <source>
        <strain evidence="4 5">DSM 14152</strain>
    </source>
</reference>
<name>A0A1C0YL21_9BACL</name>
<dbReference type="AlphaFoldDB" id="A0A1C0YL21"/>
<sequence length="106" mass="11466">MTAQQQIIQMLGLAARARKIISGEELVVTAVRNGSAKLVFLAGDASKNSNKKIQDKCTYYKVPYTIFGDRYTLGQATGKEARVTVAITDAGFAKKLKSLIALLDEA</sequence>
<accession>A0A1C0YL21</accession>
<dbReference type="EMBL" id="MASJ01000003">
    <property type="protein sequence ID" value="OCS87841.1"/>
    <property type="molecule type" value="Genomic_DNA"/>
</dbReference>
<dbReference type="GO" id="GO:0003723">
    <property type="term" value="F:RNA binding"/>
    <property type="evidence" value="ECO:0007669"/>
    <property type="project" value="InterPro"/>
</dbReference>
<keyword evidence="2" id="KW-0687">Ribonucleoprotein</keyword>
<evidence type="ECO:0000256" key="2">
    <source>
        <dbReference type="ARBA" id="ARBA00023274"/>
    </source>
</evidence>
<dbReference type="PANTHER" id="PTHR11449">
    <property type="entry name" value="RIBOSOMAL PROTEIN L30"/>
    <property type="match status" value="1"/>
</dbReference>
<dbReference type="Proteomes" id="UP000093199">
    <property type="component" value="Unassembled WGS sequence"/>
</dbReference>
<evidence type="ECO:0000313" key="5">
    <source>
        <dbReference type="Proteomes" id="UP000093199"/>
    </source>
</evidence>
<evidence type="ECO:0000313" key="4">
    <source>
        <dbReference type="EMBL" id="OCS87841.1"/>
    </source>
</evidence>
<gene>
    <name evidence="4" type="ORF">A6M13_10460</name>
</gene>
<evidence type="ECO:0000256" key="1">
    <source>
        <dbReference type="ARBA" id="ARBA00022980"/>
    </source>
</evidence>
<dbReference type="RefSeq" id="WP_066543687.1">
    <property type="nucleotide sequence ID" value="NZ_MASJ01000003.1"/>
</dbReference>
<dbReference type="InterPro" id="IPR004038">
    <property type="entry name" value="Ribosomal_eL8/eL30/eS12/Gad45"/>
</dbReference>
<keyword evidence="5" id="KW-1185">Reference proteome</keyword>
<dbReference type="InterPro" id="IPR039109">
    <property type="entry name" value="Ribosomal_eL30-like"/>
</dbReference>
<dbReference type="InterPro" id="IPR029064">
    <property type="entry name" value="Ribosomal_eL30-like_sf"/>
</dbReference>
<organism evidence="4 5">
    <name type="scientific">Caryophanon tenue</name>
    <dbReference type="NCBI Taxonomy" id="33978"/>
    <lineage>
        <taxon>Bacteria</taxon>
        <taxon>Bacillati</taxon>
        <taxon>Bacillota</taxon>
        <taxon>Bacilli</taxon>
        <taxon>Bacillales</taxon>
        <taxon>Caryophanaceae</taxon>
        <taxon>Caryophanon</taxon>
    </lineage>
</organism>
<dbReference type="SUPFAM" id="SSF55315">
    <property type="entry name" value="L30e-like"/>
    <property type="match status" value="1"/>
</dbReference>
<dbReference type="GO" id="GO:1990904">
    <property type="term" value="C:ribonucleoprotein complex"/>
    <property type="evidence" value="ECO:0007669"/>
    <property type="project" value="UniProtKB-KW"/>
</dbReference>
<protein>
    <submittedName>
        <fullName evidence="4">50S ribosomal protein L7</fullName>
    </submittedName>
</protein>